<feature type="compositionally biased region" description="Low complexity" evidence="4">
    <location>
        <begin position="925"/>
        <end position="934"/>
    </location>
</feature>
<feature type="region of interest" description="Disordered" evidence="4">
    <location>
        <begin position="428"/>
        <end position="449"/>
    </location>
</feature>
<feature type="compositionally biased region" description="Low complexity" evidence="4">
    <location>
        <begin position="909"/>
        <end position="918"/>
    </location>
</feature>
<feature type="compositionally biased region" description="Low complexity" evidence="4">
    <location>
        <begin position="428"/>
        <end position="440"/>
    </location>
</feature>
<feature type="region of interest" description="Disordered" evidence="4">
    <location>
        <begin position="299"/>
        <end position="335"/>
    </location>
</feature>
<feature type="compositionally biased region" description="Pro residues" evidence="4">
    <location>
        <begin position="947"/>
        <end position="963"/>
    </location>
</feature>
<dbReference type="GO" id="GO:0005819">
    <property type="term" value="C:spindle"/>
    <property type="evidence" value="ECO:0007669"/>
    <property type="project" value="TreeGrafter"/>
</dbReference>
<feature type="region of interest" description="Disordered" evidence="4">
    <location>
        <begin position="671"/>
        <end position="694"/>
    </location>
</feature>
<feature type="compositionally biased region" description="Low complexity" evidence="4">
    <location>
        <begin position="885"/>
        <end position="896"/>
    </location>
</feature>
<sequence length="1087" mass="114166">MALTEETAQPYVDAYVDEVLHAARTAHPPSASAGWSALRLALSSAEGAARIFVDAERAHERARAERGAPLSLVEACLRIFRRAIFERTCAALVRALDGGAERDAPGAGGSPSAGARALLVSMRAIRTRHAPLLTMAQLSAAARSALRVAFFTPGKTTDDQGDDVSAMVCGAWERLQPSWLRLRPSARAARGADTLALAAALPDEEALRAFWRELCVRASPPTNALFGERVNWDDLMAAARAAFTDATLDLLALPALFLRMRVDGHGRVAARSAHAYAARLSELLRTRLVLLRYESATHTADNDGADNDGDTTADHAADNDGAGGDGDEMAPGALGGPWVRESEVEAFVHDSLSSMPLLSGSPHLQQGHSFRPFYIAHATRYLLVDAAGSAAPAHAVPLRRLLVSSALSQFLAMRVSTPAATAAAAAPAAASADGSAATSGDDGDDDDDAAHERRMATAAKRLAAARAAASDPHARPSWFSLECAMRVYRTFLSLDTDHDGMLGLDELRAYGDGSATEVFLQRAFEVLPTYDAKLDYKGFLHYVLAHERPSDRLSFRFFFGALDLHGSGALGAWELRYFMRGVMAELDEAGDDTVEPDLVVQEIFELARVTDARIRFADLVRCGAGEMICAVLTDSQAFWRWDNRESLLQYEEDTPLQPLPADRRRLLAHADGARAPAPTDGTRRASDGAGSALDRLRARSPTLRLVELGVERYLAELRAKPRRRSFDDLATPQPDLATPQPDGARDGGLSPARGGDDGAPTTPLRETAPPPPVRAHGPRSPPSANASTASSAESDTAGSDGDGDGGGAGAGGARTAARAPPSAAKAGGAAGHGGTRRSQLSARPPAPLTPSPALSLDERLHLERAAAAPDGGPAQPVGGGERRPSLQLAQSSSPLPDNRLSRLTAWAVQSQSQSQSQSHAHSEGSSPVHSSPAHSPRRDSPPSARNAPPPPPPAFPPPPPPPAACVQRHSPPSAAPFAADERMAHGAAEQRAPARAHGAGAGAGAELSVSVGAGAGEVGVDDLLRWVAAFAFTERNGARFEAEALALGAEGRPPPRAPSHEQHLATILAELGALRHAVTPLTAILAR</sequence>
<dbReference type="PANTHER" id="PTHR12085">
    <property type="entry name" value="SERINE/THREONINE-PROTEIN PHOSPHATASE 2A REGULATORY SUBUNIT B'' SUBUNIT GAMMA"/>
    <property type="match status" value="1"/>
</dbReference>
<feature type="compositionally biased region" description="Low complexity" evidence="4">
    <location>
        <begin position="813"/>
        <end position="827"/>
    </location>
</feature>
<evidence type="ECO:0000313" key="6">
    <source>
        <dbReference type="Proteomes" id="UP000751190"/>
    </source>
</evidence>
<dbReference type="AlphaFoldDB" id="A0A8J5XNK7"/>
<evidence type="ECO:0000256" key="4">
    <source>
        <dbReference type="SAM" id="MobiDB-lite"/>
    </source>
</evidence>
<dbReference type="Proteomes" id="UP000751190">
    <property type="component" value="Unassembled WGS sequence"/>
</dbReference>
<keyword evidence="2" id="KW-0963">Cytoplasm</keyword>
<evidence type="ECO:0000256" key="3">
    <source>
        <dbReference type="ARBA" id="ARBA00022837"/>
    </source>
</evidence>
<name>A0A8J5XNK7_DIALT</name>
<dbReference type="GO" id="GO:0000226">
    <property type="term" value="P:microtubule cytoskeleton organization"/>
    <property type="evidence" value="ECO:0007669"/>
    <property type="project" value="TreeGrafter"/>
</dbReference>
<dbReference type="PROSITE" id="PS00018">
    <property type="entry name" value="EF_HAND_1"/>
    <property type="match status" value="1"/>
</dbReference>
<dbReference type="GO" id="GO:0030865">
    <property type="term" value="P:cortical cytoskeleton organization"/>
    <property type="evidence" value="ECO:0007669"/>
    <property type="project" value="TreeGrafter"/>
</dbReference>
<evidence type="ECO:0000256" key="1">
    <source>
        <dbReference type="ARBA" id="ARBA00004496"/>
    </source>
</evidence>
<dbReference type="EMBL" id="JAGTXO010000007">
    <property type="protein sequence ID" value="KAG8466979.1"/>
    <property type="molecule type" value="Genomic_DNA"/>
</dbReference>
<dbReference type="InterPro" id="IPR011992">
    <property type="entry name" value="EF-hand-dom_pair"/>
</dbReference>
<feature type="compositionally biased region" description="Low complexity" evidence="4">
    <location>
        <begin position="865"/>
        <end position="876"/>
    </location>
</feature>
<dbReference type="PANTHER" id="PTHR12085:SF3">
    <property type="entry name" value="SERINE_THREONINE-PROTEIN PHOSPHATASE 2A REGULATORY SUBUNIT B'' SUBUNIT GAMMA"/>
    <property type="match status" value="1"/>
</dbReference>
<dbReference type="GO" id="GO:0005737">
    <property type="term" value="C:cytoplasm"/>
    <property type="evidence" value="ECO:0007669"/>
    <property type="project" value="UniProtKB-SubCell"/>
</dbReference>
<evidence type="ECO:0000313" key="5">
    <source>
        <dbReference type="EMBL" id="KAG8466979.1"/>
    </source>
</evidence>
<dbReference type="Gene3D" id="1.10.238.10">
    <property type="entry name" value="EF-hand"/>
    <property type="match status" value="1"/>
</dbReference>
<dbReference type="InterPro" id="IPR018247">
    <property type="entry name" value="EF_Hand_1_Ca_BS"/>
</dbReference>
<comment type="subcellular location">
    <subcellularLocation>
        <location evidence="1">Cytoplasm</location>
    </subcellularLocation>
</comment>
<gene>
    <name evidence="5" type="ORF">KFE25_008358</name>
</gene>
<proteinExistence type="predicted"/>
<evidence type="ECO:0000256" key="2">
    <source>
        <dbReference type="ARBA" id="ARBA00022490"/>
    </source>
</evidence>
<dbReference type="OrthoDB" id="10265007at2759"/>
<reference evidence="5" key="1">
    <citation type="submission" date="2021-05" db="EMBL/GenBank/DDBJ databases">
        <title>The genome of the haptophyte Pavlova lutheri (Diacronema luteri, Pavlovales) - a model for lipid biosynthesis in eukaryotic algae.</title>
        <authorList>
            <person name="Hulatt C.J."/>
            <person name="Posewitz M.C."/>
        </authorList>
    </citation>
    <scope>NUCLEOTIDE SEQUENCE</scope>
    <source>
        <strain evidence="5">NIVA-4/92</strain>
    </source>
</reference>
<keyword evidence="6" id="KW-1185">Reference proteome</keyword>
<protein>
    <submittedName>
        <fullName evidence="5">Uncharacterized protein</fullName>
    </submittedName>
</protein>
<keyword evidence="3" id="KW-0106">Calcium</keyword>
<accession>A0A8J5XNK7</accession>
<feature type="compositionally biased region" description="Low complexity" evidence="4">
    <location>
        <begin position="782"/>
        <end position="799"/>
    </location>
</feature>
<dbReference type="InterPro" id="IPR039865">
    <property type="entry name" value="PPP2R3C"/>
</dbReference>
<comment type="caution">
    <text evidence="5">The sequence shown here is derived from an EMBL/GenBank/DDBJ whole genome shotgun (WGS) entry which is preliminary data.</text>
</comment>
<organism evidence="5 6">
    <name type="scientific">Diacronema lutheri</name>
    <name type="common">Unicellular marine alga</name>
    <name type="synonym">Monochrysis lutheri</name>
    <dbReference type="NCBI Taxonomy" id="2081491"/>
    <lineage>
        <taxon>Eukaryota</taxon>
        <taxon>Haptista</taxon>
        <taxon>Haptophyta</taxon>
        <taxon>Pavlovophyceae</taxon>
        <taxon>Pavlovales</taxon>
        <taxon>Pavlovaceae</taxon>
        <taxon>Diacronema</taxon>
    </lineage>
</organism>
<dbReference type="GO" id="GO:0035303">
    <property type="term" value="P:regulation of dephosphorylation"/>
    <property type="evidence" value="ECO:0007669"/>
    <property type="project" value="InterPro"/>
</dbReference>
<feature type="region of interest" description="Disordered" evidence="4">
    <location>
        <begin position="724"/>
        <end position="999"/>
    </location>
</feature>
<dbReference type="SUPFAM" id="SSF47473">
    <property type="entry name" value="EF-hand"/>
    <property type="match status" value="1"/>
</dbReference>